<feature type="non-terminal residue" evidence="1">
    <location>
        <position position="92"/>
    </location>
</feature>
<reference evidence="1" key="1">
    <citation type="submission" date="2021-06" db="EMBL/GenBank/DDBJ databases">
        <authorList>
            <person name="Kallberg Y."/>
            <person name="Tangrot J."/>
            <person name="Rosling A."/>
        </authorList>
    </citation>
    <scope>NUCLEOTIDE SEQUENCE</scope>
    <source>
        <strain evidence="1">28 12/20/2015</strain>
    </source>
</reference>
<evidence type="ECO:0000313" key="1">
    <source>
        <dbReference type="EMBL" id="CAG8726044.1"/>
    </source>
</evidence>
<evidence type="ECO:0000313" key="2">
    <source>
        <dbReference type="Proteomes" id="UP000789366"/>
    </source>
</evidence>
<protein>
    <submittedName>
        <fullName evidence="1">9821_t:CDS:1</fullName>
    </submittedName>
</protein>
<gene>
    <name evidence="1" type="ORF">SPELUC_LOCUS12763</name>
</gene>
<dbReference type="Proteomes" id="UP000789366">
    <property type="component" value="Unassembled WGS sequence"/>
</dbReference>
<comment type="caution">
    <text evidence="1">The sequence shown here is derived from an EMBL/GenBank/DDBJ whole genome shotgun (WGS) entry which is preliminary data.</text>
</comment>
<name>A0ACA9PWU6_9GLOM</name>
<dbReference type="EMBL" id="CAJVPW010031251">
    <property type="protein sequence ID" value="CAG8726044.1"/>
    <property type="molecule type" value="Genomic_DNA"/>
</dbReference>
<sequence length="92" mass="11014">MHNDLQPTIFENTPQCYIKLMKKCWERDLINHLLATKICETLAEWQDDKNILSELIKSDEILKNINSTHIQSYPVEYYKSIFINYTTTLLYQ</sequence>
<organism evidence="1 2">
    <name type="scientific">Cetraspora pellucida</name>
    <dbReference type="NCBI Taxonomy" id="1433469"/>
    <lineage>
        <taxon>Eukaryota</taxon>
        <taxon>Fungi</taxon>
        <taxon>Fungi incertae sedis</taxon>
        <taxon>Mucoromycota</taxon>
        <taxon>Glomeromycotina</taxon>
        <taxon>Glomeromycetes</taxon>
        <taxon>Diversisporales</taxon>
        <taxon>Gigasporaceae</taxon>
        <taxon>Cetraspora</taxon>
    </lineage>
</organism>
<keyword evidence="2" id="KW-1185">Reference proteome</keyword>
<accession>A0ACA9PWU6</accession>
<proteinExistence type="predicted"/>